<dbReference type="Pfam" id="PF14369">
    <property type="entry name" value="Zn_ribbon_19"/>
    <property type="match status" value="1"/>
</dbReference>
<evidence type="ECO:0000259" key="10">
    <source>
        <dbReference type="PROSITE" id="PS50089"/>
    </source>
</evidence>
<feature type="domain" description="RING-type" evidence="10">
    <location>
        <begin position="189"/>
        <end position="230"/>
    </location>
</feature>
<evidence type="ECO:0000256" key="6">
    <source>
        <dbReference type="ARBA" id="ARBA00022786"/>
    </source>
</evidence>
<dbReference type="RefSeq" id="XP_026659654.2">
    <property type="nucleotide sequence ID" value="XM_026803853.2"/>
</dbReference>
<evidence type="ECO:0000313" key="13">
    <source>
        <dbReference type="RefSeq" id="XP_008786880.2"/>
    </source>
</evidence>
<dbReference type="AlphaFoldDB" id="A0A8B7BWM0"/>
<keyword evidence="5 8" id="KW-0863">Zinc-finger</keyword>
<dbReference type="GO" id="GO:0061630">
    <property type="term" value="F:ubiquitin protein ligase activity"/>
    <property type="evidence" value="ECO:0007669"/>
    <property type="project" value="UniProtKB-EC"/>
</dbReference>
<dbReference type="RefSeq" id="XP_008786880.2">
    <property type="nucleotide sequence ID" value="XM_008788658.4"/>
</dbReference>
<keyword evidence="6" id="KW-0833">Ubl conjugation pathway</keyword>
<feature type="compositionally biased region" description="Low complexity" evidence="9">
    <location>
        <begin position="235"/>
        <end position="254"/>
    </location>
</feature>
<keyword evidence="11" id="KW-1185">Reference proteome</keyword>
<dbReference type="RefSeq" id="XP_008786879.2">
    <property type="nucleotide sequence ID" value="XM_008788657.4"/>
</dbReference>
<proteinExistence type="predicted"/>
<dbReference type="GeneID" id="103705061"/>
<dbReference type="PANTHER" id="PTHR15710:SF34">
    <property type="entry name" value="E3 UBIQUITIN-PROTEIN LIGASE RHC1A-RELATED"/>
    <property type="match status" value="1"/>
</dbReference>
<dbReference type="GO" id="GO:0016567">
    <property type="term" value="P:protein ubiquitination"/>
    <property type="evidence" value="ECO:0007669"/>
    <property type="project" value="TreeGrafter"/>
</dbReference>
<evidence type="ECO:0000256" key="3">
    <source>
        <dbReference type="ARBA" id="ARBA00022679"/>
    </source>
</evidence>
<dbReference type="Proteomes" id="UP000228380">
    <property type="component" value="Chromosome 12"/>
</dbReference>
<keyword evidence="3" id="KW-0808">Transferase</keyword>
<dbReference type="PROSITE" id="PS50089">
    <property type="entry name" value="ZF_RING_2"/>
    <property type="match status" value="1"/>
</dbReference>
<dbReference type="EC" id="2.3.2.27" evidence="2"/>
<gene>
    <name evidence="12 13 14" type="primary">LOC103705061</name>
</gene>
<accession>A0A8B7BWM0</accession>
<dbReference type="InterPro" id="IPR001841">
    <property type="entry name" value="Znf_RING"/>
</dbReference>
<organism evidence="11 12">
    <name type="scientific">Phoenix dactylifera</name>
    <name type="common">Date palm</name>
    <dbReference type="NCBI Taxonomy" id="42345"/>
    <lineage>
        <taxon>Eukaryota</taxon>
        <taxon>Viridiplantae</taxon>
        <taxon>Streptophyta</taxon>
        <taxon>Embryophyta</taxon>
        <taxon>Tracheophyta</taxon>
        <taxon>Spermatophyta</taxon>
        <taxon>Magnoliopsida</taxon>
        <taxon>Liliopsida</taxon>
        <taxon>Arecaceae</taxon>
        <taxon>Coryphoideae</taxon>
        <taxon>Phoeniceae</taxon>
        <taxon>Phoenix</taxon>
    </lineage>
</organism>
<dbReference type="SMART" id="SM00184">
    <property type="entry name" value="RING"/>
    <property type="match status" value="1"/>
</dbReference>
<comment type="catalytic activity">
    <reaction evidence="1">
        <text>S-ubiquitinyl-[E2 ubiquitin-conjugating enzyme]-L-cysteine + [acceptor protein]-L-lysine = [E2 ubiquitin-conjugating enzyme]-L-cysteine + N(6)-ubiquitinyl-[acceptor protein]-L-lysine.</text>
        <dbReference type="EC" id="2.3.2.27"/>
    </reaction>
</comment>
<evidence type="ECO:0000313" key="12">
    <source>
        <dbReference type="RefSeq" id="XP_008786879.2"/>
    </source>
</evidence>
<dbReference type="InterPro" id="IPR013083">
    <property type="entry name" value="Znf_RING/FYVE/PHD"/>
</dbReference>
<dbReference type="PANTHER" id="PTHR15710">
    <property type="entry name" value="E3 UBIQUITIN-PROTEIN LIGASE PRAJA"/>
    <property type="match status" value="1"/>
</dbReference>
<reference evidence="12 13" key="2">
    <citation type="submission" date="2025-04" db="UniProtKB">
        <authorList>
            <consortium name="RefSeq"/>
        </authorList>
    </citation>
    <scope>IDENTIFICATION</scope>
    <source>
        <tissue evidence="12 13">Young leaves</tissue>
    </source>
</reference>
<dbReference type="FunFam" id="3.30.40.10:FF:000022">
    <property type="entry name" value="E3 ubiquitin-protein ligase RING1-like"/>
    <property type="match status" value="1"/>
</dbReference>
<evidence type="ECO:0000256" key="5">
    <source>
        <dbReference type="ARBA" id="ARBA00022771"/>
    </source>
</evidence>
<dbReference type="GO" id="GO:0008270">
    <property type="term" value="F:zinc ion binding"/>
    <property type="evidence" value="ECO:0007669"/>
    <property type="project" value="UniProtKB-KW"/>
</dbReference>
<dbReference type="InterPro" id="IPR039525">
    <property type="entry name" value="RNF126-like_zinc-ribbon"/>
</dbReference>
<evidence type="ECO:0000256" key="9">
    <source>
        <dbReference type="SAM" id="MobiDB-lite"/>
    </source>
</evidence>
<evidence type="ECO:0000256" key="8">
    <source>
        <dbReference type="PROSITE-ProRule" id="PRU00175"/>
    </source>
</evidence>
<evidence type="ECO:0000313" key="14">
    <source>
        <dbReference type="RefSeq" id="XP_026659654.2"/>
    </source>
</evidence>
<evidence type="ECO:0000256" key="4">
    <source>
        <dbReference type="ARBA" id="ARBA00022723"/>
    </source>
</evidence>
<evidence type="ECO:0000256" key="7">
    <source>
        <dbReference type="ARBA" id="ARBA00022833"/>
    </source>
</evidence>
<dbReference type="KEGG" id="pda:103705061"/>
<evidence type="ECO:0000256" key="2">
    <source>
        <dbReference type="ARBA" id="ARBA00012483"/>
    </source>
</evidence>
<dbReference type="CDD" id="cd16667">
    <property type="entry name" value="RING-H2_RNF126-like"/>
    <property type="match status" value="1"/>
</dbReference>
<evidence type="ECO:0000313" key="11">
    <source>
        <dbReference type="Proteomes" id="UP000228380"/>
    </source>
</evidence>
<sequence length="324" mass="35933">MSSGNTHWCYACRQAVRPRGRDVICPYCDGGFIQELNEIDGGALSPFDFSGLETGEDHDRRFNIIEVLSALMRQRMTLRNRDNDVRGRPGMIADNGMGFGPGPWLIFRGQLPVRMSEHGGMEVLFNGAPALGLRRANVGDYFFGSGLDDLIEQLTRNDRHGPPPASQSAIDAMPTVKINQRHLRGDSHCPVCKDKFELGSDAREMPCKHLYHSDCITPWLVQHNSCPVCRHELPSQGSGSNTRSRSSNQNPNSGARDSENNNYSTSRENGGESQGRRNPLSFLWPFRSSNPSSNSHQNESGGSSSAAVHEDINQMSYSGWPFDY</sequence>
<dbReference type="Gene3D" id="3.30.40.10">
    <property type="entry name" value="Zinc/RING finger domain, C3HC4 (zinc finger)"/>
    <property type="match status" value="1"/>
</dbReference>
<keyword evidence="7" id="KW-0862">Zinc</keyword>
<evidence type="ECO:0000256" key="1">
    <source>
        <dbReference type="ARBA" id="ARBA00000900"/>
    </source>
</evidence>
<dbReference type="SUPFAM" id="SSF57850">
    <property type="entry name" value="RING/U-box"/>
    <property type="match status" value="1"/>
</dbReference>
<protein>
    <recommendedName>
        <fullName evidence="2">RING-type E3 ubiquitin transferase</fullName>
        <ecNumber evidence="2">2.3.2.27</ecNumber>
    </recommendedName>
</protein>
<dbReference type="Pfam" id="PF13639">
    <property type="entry name" value="zf-RING_2"/>
    <property type="match status" value="1"/>
</dbReference>
<reference evidence="11" key="1">
    <citation type="journal article" date="2019" name="Nat. Commun.">
        <title>Genome-wide association mapping of date palm fruit traits.</title>
        <authorList>
            <person name="Hazzouri K.M."/>
            <person name="Gros-Balthazard M."/>
            <person name="Flowers J.M."/>
            <person name="Copetti D."/>
            <person name="Lemansour A."/>
            <person name="Lebrun M."/>
            <person name="Masmoudi K."/>
            <person name="Ferrand S."/>
            <person name="Dhar M.I."/>
            <person name="Fresquez Z.A."/>
            <person name="Rosas U."/>
            <person name="Zhang J."/>
            <person name="Talag J."/>
            <person name="Lee S."/>
            <person name="Kudrna D."/>
            <person name="Powell R.F."/>
            <person name="Leitch I.J."/>
            <person name="Krueger R.R."/>
            <person name="Wing R.A."/>
            <person name="Amiri K.M.A."/>
            <person name="Purugganan M.D."/>
        </authorList>
    </citation>
    <scope>NUCLEOTIDE SEQUENCE [LARGE SCALE GENOMIC DNA]</scope>
    <source>
        <strain evidence="11">cv. Khalas</strain>
    </source>
</reference>
<name>A0A8B7BWM0_PHODC</name>
<dbReference type="GO" id="GO:0005737">
    <property type="term" value="C:cytoplasm"/>
    <property type="evidence" value="ECO:0007669"/>
    <property type="project" value="TreeGrafter"/>
</dbReference>
<feature type="compositionally biased region" description="Polar residues" evidence="9">
    <location>
        <begin position="287"/>
        <end position="306"/>
    </location>
</feature>
<keyword evidence="4" id="KW-0479">Metal-binding</keyword>
<dbReference type="OrthoDB" id="8062037at2759"/>
<feature type="region of interest" description="Disordered" evidence="9">
    <location>
        <begin position="233"/>
        <end position="310"/>
    </location>
</feature>